<dbReference type="GeneID" id="28766916"/>
<dbReference type="InParanoid" id="A0A177BWJ1"/>
<dbReference type="PANTHER" id="PTHR42470">
    <property type="entry name" value="VAST DOMAIN-CONTAINING PROTEIN"/>
    <property type="match status" value="1"/>
</dbReference>
<dbReference type="STRING" id="1460663.A0A177BWJ1"/>
<dbReference type="InterPro" id="IPR057684">
    <property type="entry name" value="DUF7924"/>
</dbReference>
<gene>
    <name evidence="2" type="ORF">CC84DRAFT_1222854</name>
</gene>
<dbReference type="OrthoDB" id="5426775at2759"/>
<dbReference type="RefSeq" id="XP_018030219.1">
    <property type="nucleotide sequence ID" value="XM_018183430.1"/>
</dbReference>
<name>A0A177BWJ1_9PLEO</name>
<reference evidence="2 3" key="1">
    <citation type="submission" date="2016-05" db="EMBL/GenBank/DDBJ databases">
        <title>Comparative analysis of secretome profiles of manganese(II)-oxidizing ascomycete fungi.</title>
        <authorList>
            <consortium name="DOE Joint Genome Institute"/>
            <person name="Zeiner C.A."/>
            <person name="Purvine S.O."/>
            <person name="Zink E.M."/>
            <person name="Wu S."/>
            <person name="Pasa-Tolic L."/>
            <person name="Chaput D.L."/>
            <person name="Haridas S."/>
            <person name="Grigoriev I.V."/>
            <person name="Santelli C.M."/>
            <person name="Hansel C.M."/>
        </authorList>
    </citation>
    <scope>NUCLEOTIDE SEQUENCE [LARGE SCALE GENOMIC DNA]</scope>
    <source>
        <strain evidence="2 3">AP3s5-JAC2a</strain>
    </source>
</reference>
<organism evidence="2 3">
    <name type="scientific">Paraphaeosphaeria sporulosa</name>
    <dbReference type="NCBI Taxonomy" id="1460663"/>
    <lineage>
        <taxon>Eukaryota</taxon>
        <taxon>Fungi</taxon>
        <taxon>Dikarya</taxon>
        <taxon>Ascomycota</taxon>
        <taxon>Pezizomycotina</taxon>
        <taxon>Dothideomycetes</taxon>
        <taxon>Pleosporomycetidae</taxon>
        <taxon>Pleosporales</taxon>
        <taxon>Massarineae</taxon>
        <taxon>Didymosphaeriaceae</taxon>
        <taxon>Paraphaeosphaeria</taxon>
    </lineage>
</organism>
<keyword evidence="3" id="KW-1185">Reference proteome</keyword>
<dbReference type="AlphaFoldDB" id="A0A177BWJ1"/>
<sequence>MPKSMDDNKKLLAYDIHVLQKCPMPRELQDYINNTIRKPRQGSTSPYGKKTVKVAASIRSESEDTHIHKLTPVLMEGLQGELLGGVPCVDYCLKPNLEKKFLPQTLRPSVVELHKPSTQPQHDVCYGYIVRESARKAGVQMAFDEEAEDKLDFEPLTGHLHLPFLTMQWKCPTGAENSYDARLQGGCDGATIVNHLFELYERAGASPTLLQTCHLSIVTDGEQLQFHIHWRESERTKSGEEVLVHHMETVGRGAYSLSDEVDMEEARKPTVPVLDSLPSNTISSRGASRVPNAGARQRQRDMVLIGFLSSTTASS</sequence>
<evidence type="ECO:0000313" key="2">
    <source>
        <dbReference type="EMBL" id="OAF99853.1"/>
    </source>
</evidence>
<protein>
    <recommendedName>
        <fullName evidence="1">DUF7924 domain-containing protein</fullName>
    </recommendedName>
</protein>
<feature type="domain" description="DUF7924" evidence="1">
    <location>
        <begin position="58"/>
        <end position="252"/>
    </location>
</feature>
<evidence type="ECO:0000313" key="3">
    <source>
        <dbReference type="Proteomes" id="UP000077069"/>
    </source>
</evidence>
<proteinExistence type="predicted"/>
<dbReference type="Proteomes" id="UP000077069">
    <property type="component" value="Unassembled WGS sequence"/>
</dbReference>
<accession>A0A177BWJ1</accession>
<dbReference type="Pfam" id="PF25545">
    <property type="entry name" value="DUF7924"/>
    <property type="match status" value="1"/>
</dbReference>
<dbReference type="PANTHER" id="PTHR42470:SF1">
    <property type="entry name" value="VAST DOMAIN-CONTAINING PROTEIN"/>
    <property type="match status" value="1"/>
</dbReference>
<dbReference type="EMBL" id="KV441561">
    <property type="protein sequence ID" value="OAF99853.1"/>
    <property type="molecule type" value="Genomic_DNA"/>
</dbReference>
<evidence type="ECO:0000259" key="1">
    <source>
        <dbReference type="Pfam" id="PF25545"/>
    </source>
</evidence>